<dbReference type="Proteomes" id="UP000774935">
    <property type="component" value="Unassembled WGS sequence"/>
</dbReference>
<sequence>MSLLPKLAETTKTLEATFSEIPAERKEVLKQLANYIKAKKEAAQTISLVFICTHNSRRSHMAQLWAQAAAANYNINNITTFSGGTEATAFYPAAVQAMQEIGFEIEKSEATVNPKYKVNYSFDEPTIEAWSKRFDDAANPASNFCAIMTCSDADENCPFVPGVGKRIAITYNDPKASDNTAQQAEIYRERALQIGLEMLFSFSQVSAK</sequence>
<protein>
    <submittedName>
        <fullName evidence="1">Protein-tyrosine-phosphatase</fullName>
    </submittedName>
</protein>
<proteinExistence type="predicted"/>
<accession>A0ABS6X6F5</accession>
<dbReference type="Gene3D" id="3.40.50.2300">
    <property type="match status" value="1"/>
</dbReference>
<dbReference type="SUPFAM" id="SSF52788">
    <property type="entry name" value="Phosphotyrosine protein phosphatases I"/>
    <property type="match status" value="1"/>
</dbReference>
<gene>
    <name evidence="1" type="ORF">KYK27_00835</name>
</gene>
<evidence type="ECO:0000313" key="2">
    <source>
        <dbReference type="Proteomes" id="UP000774935"/>
    </source>
</evidence>
<dbReference type="InterPro" id="IPR036196">
    <property type="entry name" value="Ptyr_pPase_sf"/>
</dbReference>
<keyword evidence="2" id="KW-1185">Reference proteome</keyword>
<evidence type="ECO:0000313" key="1">
    <source>
        <dbReference type="EMBL" id="MBW3363570.1"/>
    </source>
</evidence>
<dbReference type="PANTHER" id="PTHR43428:SF1">
    <property type="entry name" value="ARSENATE REDUCTASE"/>
    <property type="match status" value="1"/>
</dbReference>
<dbReference type="EMBL" id="JAHWXQ010000001">
    <property type="protein sequence ID" value="MBW3363570.1"/>
    <property type="molecule type" value="Genomic_DNA"/>
</dbReference>
<comment type="caution">
    <text evidence="1">The sequence shown here is derived from an EMBL/GenBank/DDBJ whole genome shotgun (WGS) entry which is preliminary data.</text>
</comment>
<reference evidence="1 2" key="1">
    <citation type="submission" date="2021-07" db="EMBL/GenBank/DDBJ databases">
        <authorList>
            <person name="Kim M.K."/>
        </authorList>
    </citation>
    <scope>NUCLEOTIDE SEQUENCE [LARGE SCALE GENOMIC DNA]</scope>
    <source>
        <strain evidence="1 2">HLY7-15</strain>
    </source>
</reference>
<dbReference type="PANTHER" id="PTHR43428">
    <property type="entry name" value="ARSENATE REDUCTASE"/>
    <property type="match status" value="1"/>
</dbReference>
<name>A0ABS6X6F5_9BACT</name>
<dbReference type="RefSeq" id="WP_199108180.1">
    <property type="nucleotide sequence ID" value="NZ_JAHWXQ010000001.1"/>
</dbReference>
<organism evidence="1 2">
    <name type="scientific">Pontibacter populi</name>
    <dbReference type="NCBI Taxonomy" id="890055"/>
    <lineage>
        <taxon>Bacteria</taxon>
        <taxon>Pseudomonadati</taxon>
        <taxon>Bacteroidota</taxon>
        <taxon>Cytophagia</taxon>
        <taxon>Cytophagales</taxon>
        <taxon>Hymenobacteraceae</taxon>
        <taxon>Pontibacter</taxon>
    </lineage>
</organism>